<evidence type="ECO:0000256" key="1">
    <source>
        <dbReference type="PROSITE-ProRule" id="PRU00453"/>
    </source>
</evidence>
<dbReference type="HOGENOM" id="CLU_039057_2_0_1"/>
<dbReference type="InterPro" id="IPR007529">
    <property type="entry name" value="Znf_HIT"/>
</dbReference>
<dbReference type="eggNOG" id="KOG4317">
    <property type="taxonomic scope" value="Eukaryota"/>
</dbReference>
<dbReference type="PANTHER" id="PTHR15555">
    <property type="entry name" value="ZINC FINGER HIT DOMAIN CONTAINING PROTEIN 2 PROTEIN FON -RELATED"/>
    <property type="match status" value="1"/>
</dbReference>
<dbReference type="GO" id="GO:0008270">
    <property type="term" value="F:zinc ion binding"/>
    <property type="evidence" value="ECO:0007669"/>
    <property type="project" value="UniProtKB-UniRule"/>
</dbReference>
<dbReference type="InterPro" id="IPR039646">
    <property type="entry name" value="ZNHIT2"/>
</dbReference>
<evidence type="ECO:0000256" key="2">
    <source>
        <dbReference type="SAM" id="MobiDB-lite"/>
    </source>
</evidence>
<reference evidence="4 5" key="1">
    <citation type="journal article" date="2007" name="Nature">
        <title>Evolution of genes and genomes on the Drosophila phylogeny.</title>
        <authorList>
            <consortium name="Drosophila 12 Genomes Consortium"/>
            <person name="Clark A.G."/>
            <person name="Eisen M.B."/>
            <person name="Smith D.R."/>
            <person name="Bergman C.M."/>
            <person name="Oliver B."/>
            <person name="Markow T.A."/>
            <person name="Kaufman T.C."/>
            <person name="Kellis M."/>
            <person name="Gelbart W."/>
            <person name="Iyer V.N."/>
            <person name="Pollard D.A."/>
            <person name="Sackton T.B."/>
            <person name="Larracuente A.M."/>
            <person name="Singh N.D."/>
            <person name="Abad J.P."/>
            <person name="Abt D.N."/>
            <person name="Adryan B."/>
            <person name="Aguade M."/>
            <person name="Akashi H."/>
            <person name="Anderson W.W."/>
            <person name="Aquadro C.F."/>
            <person name="Ardell D.H."/>
            <person name="Arguello R."/>
            <person name="Artieri C.G."/>
            <person name="Barbash D.A."/>
            <person name="Barker D."/>
            <person name="Barsanti P."/>
            <person name="Batterham P."/>
            <person name="Batzoglou S."/>
            <person name="Begun D."/>
            <person name="Bhutkar A."/>
            <person name="Blanco E."/>
            <person name="Bosak S.A."/>
            <person name="Bradley R.K."/>
            <person name="Brand A.D."/>
            <person name="Brent M.R."/>
            <person name="Brooks A.N."/>
            <person name="Brown R.H."/>
            <person name="Butlin R.K."/>
            <person name="Caggese C."/>
            <person name="Calvi B.R."/>
            <person name="Bernardo de Carvalho A."/>
            <person name="Caspi A."/>
            <person name="Castrezana S."/>
            <person name="Celniker S.E."/>
            <person name="Chang J.L."/>
            <person name="Chapple C."/>
            <person name="Chatterji S."/>
            <person name="Chinwalla A."/>
            <person name="Civetta A."/>
            <person name="Clifton S.W."/>
            <person name="Comeron J.M."/>
            <person name="Costello J.C."/>
            <person name="Coyne J.A."/>
            <person name="Daub J."/>
            <person name="David R.G."/>
            <person name="Delcher A.L."/>
            <person name="Delehaunty K."/>
            <person name="Do C.B."/>
            <person name="Ebling H."/>
            <person name="Edwards K."/>
            <person name="Eickbush T."/>
            <person name="Evans J.D."/>
            <person name="Filipski A."/>
            <person name="Findeiss S."/>
            <person name="Freyhult E."/>
            <person name="Fulton L."/>
            <person name="Fulton R."/>
            <person name="Garcia A.C."/>
            <person name="Gardiner A."/>
            <person name="Garfield D.A."/>
            <person name="Garvin B.E."/>
            <person name="Gibson G."/>
            <person name="Gilbert D."/>
            <person name="Gnerre S."/>
            <person name="Godfrey J."/>
            <person name="Good R."/>
            <person name="Gotea V."/>
            <person name="Gravely B."/>
            <person name="Greenberg A.J."/>
            <person name="Griffiths-Jones S."/>
            <person name="Gross S."/>
            <person name="Guigo R."/>
            <person name="Gustafson E.A."/>
            <person name="Haerty W."/>
            <person name="Hahn M.W."/>
            <person name="Halligan D.L."/>
            <person name="Halpern A.L."/>
            <person name="Halter G.M."/>
            <person name="Han M.V."/>
            <person name="Heger A."/>
            <person name="Hillier L."/>
            <person name="Hinrichs A.S."/>
            <person name="Holmes I."/>
            <person name="Hoskins R.A."/>
            <person name="Hubisz M.J."/>
            <person name="Hultmark D."/>
            <person name="Huntley M.A."/>
            <person name="Jaffe D.B."/>
            <person name="Jagadeeshan S."/>
            <person name="Jeck W.R."/>
            <person name="Johnson J."/>
            <person name="Jones C.D."/>
            <person name="Jordan W.C."/>
            <person name="Karpen G.H."/>
            <person name="Kataoka E."/>
            <person name="Keightley P.D."/>
            <person name="Kheradpour P."/>
            <person name="Kirkness E.F."/>
            <person name="Koerich L.B."/>
            <person name="Kristiansen K."/>
            <person name="Kudrna D."/>
            <person name="Kulathinal R.J."/>
            <person name="Kumar S."/>
            <person name="Kwok R."/>
            <person name="Lander E."/>
            <person name="Langley C.H."/>
            <person name="Lapoint R."/>
            <person name="Lazzaro B.P."/>
            <person name="Lee S.J."/>
            <person name="Levesque L."/>
            <person name="Li R."/>
            <person name="Lin C.F."/>
            <person name="Lin M.F."/>
            <person name="Lindblad-Toh K."/>
            <person name="Llopart A."/>
            <person name="Long M."/>
            <person name="Low L."/>
            <person name="Lozovsky E."/>
            <person name="Lu J."/>
            <person name="Luo M."/>
            <person name="Machado C.A."/>
            <person name="Makalowski W."/>
            <person name="Marzo M."/>
            <person name="Matsuda M."/>
            <person name="Matzkin L."/>
            <person name="McAllister B."/>
            <person name="McBride C.S."/>
            <person name="McKernan B."/>
            <person name="McKernan K."/>
            <person name="Mendez-Lago M."/>
            <person name="Minx P."/>
            <person name="Mollenhauer M.U."/>
            <person name="Montooth K."/>
            <person name="Mount S.M."/>
            <person name="Mu X."/>
            <person name="Myers E."/>
            <person name="Negre B."/>
            <person name="Newfeld S."/>
            <person name="Nielsen R."/>
            <person name="Noor M.A."/>
            <person name="O'Grady P."/>
            <person name="Pachter L."/>
            <person name="Papaceit M."/>
            <person name="Parisi M.J."/>
            <person name="Parisi M."/>
            <person name="Parts L."/>
            <person name="Pedersen J.S."/>
            <person name="Pesole G."/>
            <person name="Phillippy A.M."/>
            <person name="Ponting C.P."/>
            <person name="Pop M."/>
            <person name="Porcelli D."/>
            <person name="Powell J.R."/>
            <person name="Prohaska S."/>
            <person name="Pruitt K."/>
            <person name="Puig M."/>
            <person name="Quesneville H."/>
            <person name="Ram K.R."/>
            <person name="Rand D."/>
            <person name="Rasmussen M.D."/>
            <person name="Reed L.K."/>
            <person name="Reenan R."/>
            <person name="Reily A."/>
            <person name="Remington K.A."/>
            <person name="Rieger T.T."/>
            <person name="Ritchie M.G."/>
            <person name="Robin C."/>
            <person name="Rogers Y.H."/>
            <person name="Rohde C."/>
            <person name="Rozas J."/>
            <person name="Rubenfield M.J."/>
            <person name="Ruiz A."/>
            <person name="Russo S."/>
            <person name="Salzberg S.L."/>
            <person name="Sanchez-Gracia A."/>
            <person name="Saranga D.J."/>
            <person name="Sato H."/>
            <person name="Schaeffer S.W."/>
            <person name="Schatz M.C."/>
            <person name="Schlenke T."/>
            <person name="Schwartz R."/>
            <person name="Segarra C."/>
            <person name="Singh R.S."/>
            <person name="Sirot L."/>
            <person name="Sirota M."/>
            <person name="Sisneros N.B."/>
            <person name="Smith C.D."/>
            <person name="Smith T.F."/>
            <person name="Spieth J."/>
            <person name="Stage D.E."/>
            <person name="Stark A."/>
            <person name="Stephan W."/>
            <person name="Strausberg R.L."/>
            <person name="Strempel S."/>
            <person name="Sturgill D."/>
            <person name="Sutton G."/>
            <person name="Sutton G.G."/>
            <person name="Tao W."/>
            <person name="Teichmann S."/>
            <person name="Tobari Y.N."/>
            <person name="Tomimura Y."/>
            <person name="Tsolas J.M."/>
            <person name="Valente V.L."/>
            <person name="Venter E."/>
            <person name="Venter J.C."/>
            <person name="Vicario S."/>
            <person name="Vieira F.G."/>
            <person name="Vilella A.J."/>
            <person name="Villasante A."/>
            <person name="Walenz B."/>
            <person name="Wang J."/>
            <person name="Wasserman M."/>
            <person name="Watts T."/>
            <person name="Wilson D."/>
            <person name="Wilson R.K."/>
            <person name="Wing R.A."/>
            <person name="Wolfner M.F."/>
            <person name="Wong A."/>
            <person name="Wong G.K."/>
            <person name="Wu C.I."/>
            <person name="Wu G."/>
            <person name="Yamamoto D."/>
            <person name="Yang H.P."/>
            <person name="Yang S.P."/>
            <person name="Yorke J.A."/>
            <person name="Yoshida K."/>
            <person name="Zdobnov E."/>
            <person name="Zhang P."/>
            <person name="Zhang Y."/>
            <person name="Zimin A.V."/>
            <person name="Baldwin J."/>
            <person name="Abdouelleil A."/>
            <person name="Abdulkadir J."/>
            <person name="Abebe A."/>
            <person name="Abera B."/>
            <person name="Abreu J."/>
            <person name="Acer S.C."/>
            <person name="Aftuck L."/>
            <person name="Alexander A."/>
            <person name="An P."/>
            <person name="Anderson E."/>
            <person name="Anderson S."/>
            <person name="Arachi H."/>
            <person name="Azer M."/>
            <person name="Bachantsang P."/>
            <person name="Barry A."/>
            <person name="Bayul T."/>
            <person name="Berlin A."/>
            <person name="Bessette D."/>
            <person name="Bloom T."/>
            <person name="Blye J."/>
            <person name="Boguslavskiy L."/>
            <person name="Bonnet C."/>
            <person name="Boukhgalter B."/>
            <person name="Bourzgui I."/>
            <person name="Brown A."/>
            <person name="Cahill P."/>
            <person name="Channer S."/>
            <person name="Cheshatsang Y."/>
            <person name="Chuda L."/>
            <person name="Citroen M."/>
            <person name="Collymore A."/>
            <person name="Cooke P."/>
            <person name="Costello M."/>
            <person name="D'Aco K."/>
            <person name="Daza R."/>
            <person name="De Haan G."/>
            <person name="DeGray S."/>
            <person name="DeMaso C."/>
            <person name="Dhargay N."/>
            <person name="Dooley K."/>
            <person name="Dooley E."/>
            <person name="Doricent M."/>
            <person name="Dorje P."/>
            <person name="Dorjee K."/>
            <person name="Dupes A."/>
            <person name="Elong R."/>
            <person name="Falk J."/>
            <person name="Farina A."/>
            <person name="Faro S."/>
            <person name="Ferguson D."/>
            <person name="Fisher S."/>
            <person name="Foley C.D."/>
            <person name="Franke A."/>
            <person name="Friedrich D."/>
            <person name="Gadbois L."/>
            <person name="Gearin G."/>
            <person name="Gearin C.R."/>
            <person name="Giannoukos G."/>
            <person name="Goode T."/>
            <person name="Graham J."/>
            <person name="Grandbois E."/>
            <person name="Grewal S."/>
            <person name="Gyaltsen K."/>
            <person name="Hafez N."/>
            <person name="Hagos B."/>
            <person name="Hall J."/>
            <person name="Henson C."/>
            <person name="Hollinger A."/>
            <person name="Honan T."/>
            <person name="Huard M.D."/>
            <person name="Hughes L."/>
            <person name="Hurhula B."/>
            <person name="Husby M.E."/>
            <person name="Kamat A."/>
            <person name="Kanga B."/>
            <person name="Kashin S."/>
            <person name="Khazanovich D."/>
            <person name="Kisner P."/>
            <person name="Lance K."/>
            <person name="Lara M."/>
            <person name="Lee W."/>
            <person name="Lennon N."/>
            <person name="Letendre F."/>
            <person name="LeVine R."/>
            <person name="Lipovsky A."/>
            <person name="Liu X."/>
            <person name="Liu J."/>
            <person name="Liu S."/>
            <person name="Lokyitsang T."/>
            <person name="Lokyitsang Y."/>
            <person name="Lubonja R."/>
            <person name="Lui A."/>
            <person name="MacDonald P."/>
            <person name="Magnisalis V."/>
            <person name="Maru K."/>
            <person name="Matthews C."/>
            <person name="McCusker W."/>
            <person name="McDonough S."/>
            <person name="Mehta T."/>
            <person name="Meldrim J."/>
            <person name="Meneus L."/>
            <person name="Mihai O."/>
            <person name="Mihalev A."/>
            <person name="Mihova T."/>
            <person name="Mittelman R."/>
            <person name="Mlenga V."/>
            <person name="Montmayeur A."/>
            <person name="Mulrain L."/>
            <person name="Navidi A."/>
            <person name="Naylor J."/>
            <person name="Negash T."/>
            <person name="Nguyen T."/>
            <person name="Nguyen N."/>
            <person name="Nicol R."/>
            <person name="Norbu C."/>
            <person name="Norbu N."/>
            <person name="Novod N."/>
            <person name="O'Neill B."/>
            <person name="Osman S."/>
            <person name="Markiewicz E."/>
            <person name="Oyono O.L."/>
            <person name="Patti C."/>
            <person name="Phunkhang P."/>
            <person name="Pierre F."/>
            <person name="Priest M."/>
            <person name="Raghuraman S."/>
            <person name="Rege F."/>
            <person name="Reyes R."/>
            <person name="Rise C."/>
            <person name="Rogov P."/>
            <person name="Ross K."/>
            <person name="Ryan E."/>
            <person name="Settipalli S."/>
            <person name="Shea T."/>
            <person name="Sherpa N."/>
            <person name="Shi L."/>
            <person name="Shih D."/>
            <person name="Sparrow T."/>
            <person name="Spaulding J."/>
            <person name="Stalker J."/>
            <person name="Stange-Thomann N."/>
            <person name="Stavropoulos S."/>
            <person name="Stone C."/>
            <person name="Strader C."/>
            <person name="Tesfaye S."/>
            <person name="Thomson T."/>
            <person name="Thoulutsang Y."/>
            <person name="Thoulutsang D."/>
            <person name="Topham K."/>
            <person name="Topping I."/>
            <person name="Tsamla T."/>
            <person name="Vassiliev H."/>
            <person name="Vo A."/>
            <person name="Wangchuk T."/>
            <person name="Wangdi T."/>
            <person name="Weiand M."/>
            <person name="Wilkinson J."/>
            <person name="Wilson A."/>
            <person name="Yadav S."/>
            <person name="Young G."/>
            <person name="Yu Q."/>
            <person name="Zembek L."/>
            <person name="Zhong D."/>
            <person name="Zimmer A."/>
            <person name="Zwirko Z."/>
            <person name="Jaffe D.B."/>
            <person name="Alvarez P."/>
            <person name="Brockman W."/>
            <person name="Butler J."/>
            <person name="Chin C."/>
            <person name="Gnerre S."/>
            <person name="Grabherr M."/>
            <person name="Kleber M."/>
            <person name="Mauceli E."/>
            <person name="MacCallum I."/>
        </authorList>
    </citation>
    <scope>NUCLEOTIDE SEQUENCE [LARGE SCALE GENOMIC DNA]</scope>
    <source>
        <strain evidence="5">Tucson 15287-2541.00</strain>
    </source>
</reference>
<evidence type="ECO:0000313" key="4">
    <source>
        <dbReference type="EMBL" id="EDV91115.1"/>
    </source>
</evidence>
<keyword evidence="1" id="KW-0862">Zinc</keyword>
<dbReference type="OMA" id="LMPDYKP"/>
<dbReference type="InParanoid" id="B4JUE5"/>
<keyword evidence="5" id="KW-1185">Reference proteome</keyword>
<feature type="compositionally biased region" description="Acidic residues" evidence="2">
    <location>
        <begin position="90"/>
        <end position="119"/>
    </location>
</feature>
<sequence length="375" mass="42892">MSETAENCHFCKVAPFKYTCPKCNAIYCSVACYKSKEHLKCSEQFFKSCIQDELASATKTTLESQQDMRKIYDILKRMRETEAGFKPEDFDADGLDNPLDSDDDALEESGQEEGEEGDADQQSFTEEPAEVVDIAARLKGIDINDADEVWNRLTPEEQQEFQQLITSGNIMQLMPDYKPWWTRKSSKIVVLSEAKKDDMPEIHKNIPQFKDLCKRTPSSCVHYNLWNMLSAYACVARYFNGEQRTNPSEAVAQLVNLSATLKYNTNYEDAEDAVISVEMEACTTHGNTPNNLFVESRELLLEDVRQLMASRQHKLAALSDILHLLQLSKKQTHLEEAKFQKLFALRLGSVELNRHKLGKLIKKLEFMLAYVAREE</sequence>
<dbReference type="PROSITE" id="PS51083">
    <property type="entry name" value="ZF_HIT"/>
    <property type="match status" value="1"/>
</dbReference>
<dbReference type="STRING" id="7222.B4JUE5"/>
<name>B4JUE5_DROGR</name>
<accession>B4JUE5</accession>
<proteinExistence type="predicted"/>
<feature type="domain" description="HIT-type" evidence="3">
    <location>
        <begin position="8"/>
        <end position="41"/>
    </location>
</feature>
<protein>
    <submittedName>
        <fullName evidence="4">GH17272</fullName>
    </submittedName>
</protein>
<dbReference type="FunCoup" id="B4JUE5">
    <property type="interactions" value="256"/>
</dbReference>
<dbReference type="SUPFAM" id="SSF144232">
    <property type="entry name" value="HIT/MYND zinc finger-like"/>
    <property type="match status" value="1"/>
</dbReference>
<dbReference type="KEGG" id="dgr:6568149"/>
<dbReference type="PANTHER" id="PTHR15555:SF0">
    <property type="entry name" value="ZINC FINGER HIT DOMAIN-CONTAINING PROTEIN 2"/>
    <property type="match status" value="1"/>
</dbReference>
<dbReference type="CDD" id="cd23024">
    <property type="entry name" value="zf-HIT_ZNHIT2-3"/>
    <property type="match status" value="1"/>
</dbReference>
<dbReference type="AlphaFoldDB" id="B4JUE5"/>
<organism evidence="5">
    <name type="scientific">Drosophila grimshawi</name>
    <name type="common">Hawaiian fruit fly</name>
    <name type="synonym">Idiomyia grimshawi</name>
    <dbReference type="NCBI Taxonomy" id="7222"/>
    <lineage>
        <taxon>Eukaryota</taxon>
        <taxon>Metazoa</taxon>
        <taxon>Ecdysozoa</taxon>
        <taxon>Arthropoda</taxon>
        <taxon>Hexapoda</taxon>
        <taxon>Insecta</taxon>
        <taxon>Pterygota</taxon>
        <taxon>Neoptera</taxon>
        <taxon>Endopterygota</taxon>
        <taxon>Diptera</taxon>
        <taxon>Brachycera</taxon>
        <taxon>Muscomorpha</taxon>
        <taxon>Ephydroidea</taxon>
        <taxon>Drosophilidae</taxon>
        <taxon>Drosophila</taxon>
        <taxon>Hawaiian Drosophila</taxon>
    </lineage>
</organism>
<dbReference type="EMBL" id="CH916374">
    <property type="protein sequence ID" value="EDV91115.1"/>
    <property type="molecule type" value="Genomic_DNA"/>
</dbReference>
<evidence type="ECO:0000259" key="3">
    <source>
        <dbReference type="PROSITE" id="PS51083"/>
    </source>
</evidence>
<keyword evidence="1" id="KW-0863">Zinc-finger</keyword>
<dbReference type="Proteomes" id="UP000001070">
    <property type="component" value="Unassembled WGS sequence"/>
</dbReference>
<feature type="region of interest" description="Disordered" evidence="2">
    <location>
        <begin position="85"/>
        <end position="125"/>
    </location>
</feature>
<dbReference type="Pfam" id="PF04438">
    <property type="entry name" value="zf-HIT"/>
    <property type="match status" value="1"/>
</dbReference>
<gene>
    <name evidence="4" type="primary">Dgri\GH17272</name>
    <name evidence="4" type="ORF">Dgri_GH17272</name>
</gene>
<dbReference type="Gene3D" id="3.30.60.190">
    <property type="match status" value="1"/>
</dbReference>
<keyword evidence="1" id="KW-0479">Metal-binding</keyword>
<dbReference type="PhylomeDB" id="B4JUE5"/>
<dbReference type="OrthoDB" id="10005492at2759"/>
<dbReference type="SMR" id="B4JUE5"/>
<evidence type="ECO:0000313" key="5">
    <source>
        <dbReference type="Proteomes" id="UP000001070"/>
    </source>
</evidence>